<dbReference type="AlphaFoldDB" id="A0A0F9ESE4"/>
<accession>A0A0F9ESE4</accession>
<reference evidence="1" key="1">
    <citation type="journal article" date="2015" name="Nature">
        <title>Complex archaea that bridge the gap between prokaryotes and eukaryotes.</title>
        <authorList>
            <person name="Spang A."/>
            <person name="Saw J.H."/>
            <person name="Jorgensen S.L."/>
            <person name="Zaremba-Niedzwiedzka K."/>
            <person name="Martijn J."/>
            <person name="Lind A.E."/>
            <person name="van Eijk R."/>
            <person name="Schleper C."/>
            <person name="Guy L."/>
            <person name="Ettema T.J."/>
        </authorList>
    </citation>
    <scope>NUCLEOTIDE SEQUENCE</scope>
</reference>
<proteinExistence type="predicted"/>
<name>A0A0F9ESE4_9ZZZZ</name>
<sequence length="83" mass="9806">MSGSKMTIKPKPKPTDLFCEDCLEEVTILQILNPSVEQTIYRCKLCQGKFTRERVLTFDEMTEAKFERVKHRNLNQLKKDMRP</sequence>
<protein>
    <submittedName>
        <fullName evidence="1">Uncharacterized protein</fullName>
    </submittedName>
</protein>
<dbReference type="EMBL" id="LAZR01033534">
    <property type="protein sequence ID" value="KKL47820.1"/>
    <property type="molecule type" value="Genomic_DNA"/>
</dbReference>
<evidence type="ECO:0000313" key="1">
    <source>
        <dbReference type="EMBL" id="KKL47820.1"/>
    </source>
</evidence>
<organism evidence="1">
    <name type="scientific">marine sediment metagenome</name>
    <dbReference type="NCBI Taxonomy" id="412755"/>
    <lineage>
        <taxon>unclassified sequences</taxon>
        <taxon>metagenomes</taxon>
        <taxon>ecological metagenomes</taxon>
    </lineage>
</organism>
<gene>
    <name evidence="1" type="ORF">LCGC14_2331730</name>
</gene>
<comment type="caution">
    <text evidence="1">The sequence shown here is derived from an EMBL/GenBank/DDBJ whole genome shotgun (WGS) entry which is preliminary data.</text>
</comment>